<proteinExistence type="predicted"/>
<dbReference type="AlphaFoldDB" id="A0A077WAP9"/>
<feature type="region of interest" description="Disordered" evidence="1">
    <location>
        <begin position="1"/>
        <end position="21"/>
    </location>
</feature>
<reference evidence="2" key="1">
    <citation type="journal article" date="2014" name="Genome Announc.">
        <title>De novo whole-genome sequence and genome annotation of Lichtheimia ramosa.</title>
        <authorList>
            <person name="Linde J."/>
            <person name="Schwartze V."/>
            <person name="Binder U."/>
            <person name="Lass-Florl C."/>
            <person name="Voigt K."/>
            <person name="Horn F."/>
        </authorList>
    </citation>
    <scope>NUCLEOTIDE SEQUENCE</scope>
    <source>
        <strain evidence="2">JMRC FSU:6197</strain>
    </source>
</reference>
<evidence type="ECO:0000256" key="1">
    <source>
        <dbReference type="SAM" id="MobiDB-lite"/>
    </source>
</evidence>
<dbReference type="OrthoDB" id="10279426at2759"/>
<protein>
    <submittedName>
        <fullName evidence="2">Uncharacterized protein</fullName>
    </submittedName>
</protein>
<accession>A0A077WAP9</accession>
<evidence type="ECO:0000313" key="2">
    <source>
        <dbReference type="EMBL" id="CDS03840.1"/>
    </source>
</evidence>
<dbReference type="EMBL" id="LK023314">
    <property type="protein sequence ID" value="CDS03840.1"/>
    <property type="molecule type" value="Genomic_DNA"/>
</dbReference>
<gene>
    <name evidence="2" type="ORF">LRAMOSA06795</name>
</gene>
<name>A0A077WAP9_9FUNG</name>
<organism evidence="2">
    <name type="scientific">Lichtheimia ramosa</name>
    <dbReference type="NCBI Taxonomy" id="688394"/>
    <lineage>
        <taxon>Eukaryota</taxon>
        <taxon>Fungi</taxon>
        <taxon>Fungi incertae sedis</taxon>
        <taxon>Mucoromycota</taxon>
        <taxon>Mucoromycotina</taxon>
        <taxon>Mucoromycetes</taxon>
        <taxon>Mucorales</taxon>
        <taxon>Lichtheimiaceae</taxon>
        <taxon>Lichtheimia</taxon>
    </lineage>
</organism>
<sequence>MARAKQQTDSPRVARPEGWDAELDTQRLNKLTDVQLGGKMSDLRDEIQRSLNLRNNADMKQPSDHNLVRIAPTVVMCSNT</sequence>
<feature type="compositionally biased region" description="Polar residues" evidence="1">
    <location>
        <begin position="1"/>
        <end position="10"/>
    </location>
</feature>